<evidence type="ECO:0000256" key="4">
    <source>
        <dbReference type="ARBA" id="ARBA00022553"/>
    </source>
</evidence>
<dbReference type="GO" id="GO:0008168">
    <property type="term" value="F:methyltransferase activity"/>
    <property type="evidence" value="ECO:0007669"/>
    <property type="project" value="UniProtKB-KW"/>
</dbReference>
<dbReference type="InterPro" id="IPR013767">
    <property type="entry name" value="PAS_fold"/>
</dbReference>
<dbReference type="GO" id="GO:0000155">
    <property type="term" value="F:phosphorelay sensor kinase activity"/>
    <property type="evidence" value="ECO:0007669"/>
    <property type="project" value="InterPro"/>
</dbReference>
<keyword evidence="13" id="KW-1185">Reference proteome</keyword>
<dbReference type="InterPro" id="IPR004358">
    <property type="entry name" value="Sig_transdc_His_kin-like_C"/>
</dbReference>
<dbReference type="InterPro" id="IPR000014">
    <property type="entry name" value="PAS"/>
</dbReference>
<evidence type="ECO:0000313" key="13">
    <source>
        <dbReference type="Proteomes" id="UP000035352"/>
    </source>
</evidence>
<dbReference type="InterPro" id="IPR003018">
    <property type="entry name" value="GAF"/>
</dbReference>
<dbReference type="AlphaFoldDB" id="A0A0G3BLR8"/>
<dbReference type="STRING" id="413882.AAW51_3693"/>
<keyword evidence="5 12" id="KW-0808">Transferase</keyword>
<reference evidence="12 13" key="1">
    <citation type="submission" date="2015-05" db="EMBL/GenBank/DDBJ databases">
        <authorList>
            <person name="Tang B."/>
            <person name="Yu Y."/>
        </authorList>
    </citation>
    <scope>NUCLEOTIDE SEQUENCE [LARGE SCALE GENOMIC DNA]</scope>
    <source>
        <strain evidence="12 13">DSM 7029</strain>
    </source>
</reference>
<dbReference type="InterPro" id="IPR005467">
    <property type="entry name" value="His_kinase_dom"/>
</dbReference>
<dbReference type="Gene3D" id="3.40.50.2300">
    <property type="match status" value="1"/>
</dbReference>
<dbReference type="CDD" id="cd17580">
    <property type="entry name" value="REC_2_DhkD-like"/>
    <property type="match status" value="1"/>
</dbReference>
<dbReference type="SUPFAM" id="SSF47384">
    <property type="entry name" value="Homodimeric domain of signal transducing histidine kinase"/>
    <property type="match status" value="1"/>
</dbReference>
<comment type="subcellular location">
    <subcellularLocation>
        <location evidence="2">Cell inner membrane</location>
        <topology evidence="2">Multi-pass membrane protein</topology>
    </subcellularLocation>
</comment>
<keyword evidence="12" id="KW-0489">Methyltransferase</keyword>
<comment type="catalytic activity">
    <reaction evidence="1">
        <text>ATP + protein L-histidine = ADP + protein N-phospho-L-histidine.</text>
        <dbReference type="EC" id="2.7.13.3"/>
    </reaction>
</comment>
<name>A0A0G3BLR8_9BURK</name>
<dbReference type="SMART" id="SM00448">
    <property type="entry name" value="REC"/>
    <property type="match status" value="1"/>
</dbReference>
<dbReference type="SMART" id="SM00086">
    <property type="entry name" value="PAC"/>
    <property type="match status" value="1"/>
</dbReference>
<dbReference type="SUPFAM" id="SSF55785">
    <property type="entry name" value="PYP-like sensor domain (PAS domain)"/>
    <property type="match status" value="1"/>
</dbReference>
<protein>
    <recommendedName>
        <fullName evidence="3">histidine kinase</fullName>
        <ecNumber evidence="3">2.7.13.3</ecNumber>
    </recommendedName>
</protein>
<dbReference type="FunFam" id="3.30.565.10:FF:000006">
    <property type="entry name" value="Sensor histidine kinase WalK"/>
    <property type="match status" value="1"/>
</dbReference>
<proteinExistence type="predicted"/>
<dbReference type="CDD" id="cd00082">
    <property type="entry name" value="HisKA"/>
    <property type="match status" value="1"/>
</dbReference>
<keyword evidence="6" id="KW-0418">Kinase</keyword>
<dbReference type="SMART" id="SM00387">
    <property type="entry name" value="HATPase_c"/>
    <property type="match status" value="1"/>
</dbReference>
<feature type="domain" description="Response regulatory" evidence="9">
    <location>
        <begin position="891"/>
        <end position="1006"/>
    </location>
</feature>
<dbReference type="InterPro" id="IPR036890">
    <property type="entry name" value="HATPase_C_sf"/>
</dbReference>
<keyword evidence="4 7" id="KW-0597">Phosphoprotein</keyword>
<dbReference type="Pfam" id="PF01590">
    <property type="entry name" value="GAF"/>
    <property type="match status" value="2"/>
</dbReference>
<dbReference type="Gene3D" id="1.10.287.130">
    <property type="match status" value="1"/>
</dbReference>
<dbReference type="Gene3D" id="3.30.565.10">
    <property type="entry name" value="Histidine kinase-like ATPase, C-terminal domain"/>
    <property type="match status" value="1"/>
</dbReference>
<feature type="domain" description="PAC" evidence="11">
    <location>
        <begin position="418"/>
        <end position="471"/>
    </location>
</feature>
<dbReference type="InterPro" id="IPR000700">
    <property type="entry name" value="PAS-assoc_C"/>
</dbReference>
<dbReference type="InterPro" id="IPR003661">
    <property type="entry name" value="HisK_dim/P_dom"/>
</dbReference>
<dbReference type="GO" id="GO:0009927">
    <property type="term" value="F:histidine phosphotransfer kinase activity"/>
    <property type="evidence" value="ECO:0007669"/>
    <property type="project" value="TreeGrafter"/>
</dbReference>
<dbReference type="PROSITE" id="PS50110">
    <property type="entry name" value="RESPONSE_REGULATORY"/>
    <property type="match status" value="1"/>
</dbReference>
<feature type="modified residue" description="4-aspartylphosphate" evidence="7">
    <location>
        <position position="940"/>
    </location>
</feature>
<dbReference type="GO" id="GO:0005886">
    <property type="term" value="C:plasma membrane"/>
    <property type="evidence" value="ECO:0007669"/>
    <property type="project" value="UniProtKB-SubCell"/>
</dbReference>
<dbReference type="PANTHER" id="PTHR43047:SF72">
    <property type="entry name" value="OSMOSENSING HISTIDINE PROTEIN KINASE SLN1"/>
    <property type="match status" value="1"/>
</dbReference>
<dbReference type="InterPro" id="IPR029016">
    <property type="entry name" value="GAF-like_dom_sf"/>
</dbReference>
<dbReference type="PRINTS" id="PR00344">
    <property type="entry name" value="BCTRLSENSOR"/>
</dbReference>
<dbReference type="InterPro" id="IPR001789">
    <property type="entry name" value="Sig_transdc_resp-reg_receiver"/>
</dbReference>
<feature type="domain" description="PAS" evidence="10">
    <location>
        <begin position="345"/>
        <end position="411"/>
    </location>
</feature>
<dbReference type="InterPro" id="IPR003594">
    <property type="entry name" value="HATPase_dom"/>
</dbReference>
<evidence type="ECO:0000259" key="9">
    <source>
        <dbReference type="PROSITE" id="PS50110"/>
    </source>
</evidence>
<evidence type="ECO:0000256" key="7">
    <source>
        <dbReference type="PROSITE-ProRule" id="PRU00169"/>
    </source>
</evidence>
<dbReference type="InterPro" id="IPR011006">
    <property type="entry name" value="CheY-like_superfamily"/>
</dbReference>
<dbReference type="SUPFAM" id="SSF55781">
    <property type="entry name" value="GAF domain-like"/>
    <property type="match status" value="2"/>
</dbReference>
<dbReference type="SUPFAM" id="SSF52172">
    <property type="entry name" value="CheY-like"/>
    <property type="match status" value="1"/>
</dbReference>
<dbReference type="Pfam" id="PF00072">
    <property type="entry name" value="Response_reg"/>
    <property type="match status" value="1"/>
</dbReference>
<dbReference type="Pfam" id="PF02518">
    <property type="entry name" value="HATPase_c"/>
    <property type="match status" value="1"/>
</dbReference>
<feature type="domain" description="Histidine kinase" evidence="8">
    <location>
        <begin position="650"/>
        <end position="868"/>
    </location>
</feature>
<dbReference type="SMART" id="SM00091">
    <property type="entry name" value="PAS"/>
    <property type="match status" value="1"/>
</dbReference>
<evidence type="ECO:0000256" key="5">
    <source>
        <dbReference type="ARBA" id="ARBA00022679"/>
    </source>
</evidence>
<dbReference type="EC" id="2.7.13.3" evidence="3"/>
<evidence type="ECO:0000256" key="2">
    <source>
        <dbReference type="ARBA" id="ARBA00004429"/>
    </source>
</evidence>
<evidence type="ECO:0000256" key="6">
    <source>
        <dbReference type="ARBA" id="ARBA00022777"/>
    </source>
</evidence>
<dbReference type="PATRIC" id="fig|413882.6.peg.3859"/>
<evidence type="ECO:0000259" key="11">
    <source>
        <dbReference type="PROSITE" id="PS50113"/>
    </source>
</evidence>
<dbReference type="Pfam" id="PF00512">
    <property type="entry name" value="HisKA"/>
    <property type="match status" value="1"/>
</dbReference>
<dbReference type="SUPFAM" id="SSF55874">
    <property type="entry name" value="ATPase domain of HSP90 chaperone/DNA topoisomerase II/histidine kinase"/>
    <property type="match status" value="1"/>
</dbReference>
<evidence type="ECO:0000259" key="10">
    <source>
        <dbReference type="PROSITE" id="PS50112"/>
    </source>
</evidence>
<sequence>MDNEDGFPNGALTFLAGGGDTGALIRSRDWSNTSLGPPAQWPAPLRTLLRLMLQSRQPMFTVWGAERVLVYNDGCRDWLGERHPQAMGQALGTLGDTLAGLTSLVERAYAGDSVPQHDLPVMSIPAGTDPQEASYAFSCIPVRDDHGVVRGIFCAAADTVPASVEHSLRRNETRQAFLLAFGDRLRELGDARDIMAMSLQSLGQHLRASRVGYAQVDDGGDRCTVQCDWAVDGVRRLTGRRRRLSDFGLPLIQRLRAGATVSIADVRTDLLTEGAAVADAYARLDARAACLVPLVKDGRFEAILFVHQQQPRHWREDEAALVREVAERTWAAVERARAEEALRESEARFRAMADHAPVMVWVADAKGCCTYLSQSWYEFTGQTPSLGLGRGWIEALHPDDRHATQSALQHVGLHPHPFRHECRLRRAGASSYCWVLNSAAPHFGERGEFLGYVGSVIDISDRKRTEQALAQSSDRLKLLWASAQVMLNASNPKAMLSQLFEKVAPQLQLDCYFSFMRMPGEAALNLSSYTGITQDEAHVIQRIEFGQGVCGAVALERKPIVASYIQESRDPRTEGARRFGLRAYACMPLGDGERLLGTLSFASRSRDSFTDDDVEFLSTIARYVAIAHERLQFVDDLREADRRKDLFLATLAHELRNPLAPVLQAVHILGMPAAGEAERSWSRRVIERQVHNMSLLLDDLLDVSRITLGKLQLKKEHVALGDVVRSAVETAQPLIDARRHSLTLDLPSEPVWLQADPLRFAQILANLLTNAAKYTDPGGRLVLRAHCEGGELFTSVRDNGIGLERSALRSIFGMFTQATASLDRSQGGLGIGLALVRGLVELHGGGVEAHSEGPGRGSEFIVRLPLGRAGHGGLPAATTSGDAVQAARTRRVLVADDNRDAAETLSAFLQMQGHDVRTAYDGQQALAVAQEFRPEVCLLDIGMPRLNGFQVASRLRETHARPPVMIALTGWGQEADKQRTLQAGFDRHFTKPVDLGTLEKAMRTLLEAPKGQMAGP</sequence>
<dbReference type="RefSeq" id="WP_053013726.1">
    <property type="nucleotide sequence ID" value="NZ_CP011371.1"/>
</dbReference>
<dbReference type="EMBL" id="CP011371">
    <property type="protein sequence ID" value="AKJ30384.1"/>
    <property type="molecule type" value="Genomic_DNA"/>
</dbReference>
<dbReference type="InterPro" id="IPR001610">
    <property type="entry name" value="PAC"/>
</dbReference>
<organism evidence="12 13">
    <name type="scientific">Caldimonas brevitalea</name>
    <dbReference type="NCBI Taxonomy" id="413882"/>
    <lineage>
        <taxon>Bacteria</taxon>
        <taxon>Pseudomonadati</taxon>
        <taxon>Pseudomonadota</taxon>
        <taxon>Betaproteobacteria</taxon>
        <taxon>Burkholderiales</taxon>
        <taxon>Sphaerotilaceae</taxon>
        <taxon>Caldimonas</taxon>
    </lineage>
</organism>
<evidence type="ECO:0000313" key="12">
    <source>
        <dbReference type="EMBL" id="AKJ30384.1"/>
    </source>
</evidence>
<dbReference type="KEGG" id="pbh:AAW51_3693"/>
<dbReference type="InterPro" id="IPR035965">
    <property type="entry name" value="PAS-like_dom_sf"/>
</dbReference>
<dbReference type="Pfam" id="PF00989">
    <property type="entry name" value="PAS"/>
    <property type="match status" value="1"/>
</dbReference>
<evidence type="ECO:0000256" key="1">
    <source>
        <dbReference type="ARBA" id="ARBA00000085"/>
    </source>
</evidence>
<dbReference type="PANTHER" id="PTHR43047">
    <property type="entry name" value="TWO-COMPONENT HISTIDINE PROTEIN KINASE"/>
    <property type="match status" value="1"/>
</dbReference>
<dbReference type="Proteomes" id="UP000035352">
    <property type="component" value="Chromosome"/>
</dbReference>
<dbReference type="FunFam" id="3.30.450.20:FF:000099">
    <property type="entry name" value="Sensory box sensor histidine kinase"/>
    <property type="match status" value="1"/>
</dbReference>
<evidence type="ECO:0000259" key="8">
    <source>
        <dbReference type="PROSITE" id="PS50109"/>
    </source>
</evidence>
<dbReference type="SMART" id="SM00065">
    <property type="entry name" value="GAF"/>
    <property type="match status" value="2"/>
</dbReference>
<dbReference type="InterPro" id="IPR036097">
    <property type="entry name" value="HisK_dim/P_sf"/>
</dbReference>
<dbReference type="GO" id="GO:0006355">
    <property type="term" value="P:regulation of DNA-templated transcription"/>
    <property type="evidence" value="ECO:0007669"/>
    <property type="project" value="InterPro"/>
</dbReference>
<gene>
    <name evidence="12" type="ORF">AAW51_3693</name>
</gene>
<dbReference type="PROSITE" id="PS50113">
    <property type="entry name" value="PAC"/>
    <property type="match status" value="1"/>
</dbReference>
<accession>A0A0G3BLR8</accession>
<dbReference type="SMART" id="SM00388">
    <property type="entry name" value="HisKA"/>
    <property type="match status" value="1"/>
</dbReference>
<evidence type="ECO:0000256" key="3">
    <source>
        <dbReference type="ARBA" id="ARBA00012438"/>
    </source>
</evidence>
<dbReference type="PROSITE" id="PS50112">
    <property type="entry name" value="PAS"/>
    <property type="match status" value="1"/>
</dbReference>
<dbReference type="PROSITE" id="PS50109">
    <property type="entry name" value="HIS_KIN"/>
    <property type="match status" value="1"/>
</dbReference>
<dbReference type="Gene3D" id="3.30.450.20">
    <property type="entry name" value="PAS domain"/>
    <property type="match status" value="2"/>
</dbReference>
<dbReference type="CDD" id="cd00130">
    <property type="entry name" value="PAS"/>
    <property type="match status" value="1"/>
</dbReference>
<dbReference type="GO" id="GO:0032259">
    <property type="term" value="P:methylation"/>
    <property type="evidence" value="ECO:0007669"/>
    <property type="project" value="UniProtKB-KW"/>
</dbReference>
<dbReference type="Gene3D" id="3.30.450.40">
    <property type="match status" value="2"/>
</dbReference>
<dbReference type="NCBIfam" id="TIGR00229">
    <property type="entry name" value="sensory_box"/>
    <property type="match status" value="1"/>
</dbReference>